<dbReference type="PANTHER" id="PTHR36150">
    <property type="entry name" value="DNA GYRASE INHIBITOR YACG"/>
    <property type="match status" value="1"/>
</dbReference>
<keyword evidence="1 3" id="KW-0479">Metal-binding</keyword>
<feature type="binding site" evidence="3">
    <location>
        <position position="15"/>
    </location>
    <ligand>
        <name>Zn(2+)</name>
        <dbReference type="ChEBI" id="CHEBI:29105"/>
    </ligand>
</feature>
<dbReference type="InterPro" id="IPR013088">
    <property type="entry name" value="Znf_NHR/GATA"/>
</dbReference>
<accession>A0A7C9UX55</accession>
<evidence type="ECO:0000256" key="1">
    <source>
        <dbReference type="ARBA" id="ARBA00022723"/>
    </source>
</evidence>
<feature type="binding site" evidence="3">
    <location>
        <position position="12"/>
    </location>
    <ligand>
        <name>Zn(2+)</name>
        <dbReference type="ChEBI" id="CHEBI:29105"/>
    </ligand>
</feature>
<evidence type="ECO:0000313" key="4">
    <source>
        <dbReference type="EMBL" id="NFV78891.1"/>
    </source>
</evidence>
<evidence type="ECO:0000256" key="2">
    <source>
        <dbReference type="ARBA" id="ARBA00022833"/>
    </source>
</evidence>
<dbReference type="InterPro" id="IPR005584">
    <property type="entry name" value="DNA_gyrase_inhibitor_YacG"/>
</dbReference>
<comment type="cofactor">
    <cofactor evidence="3">
        <name>Zn(2+)</name>
        <dbReference type="ChEBI" id="CHEBI:29105"/>
    </cofactor>
    <text evidence="3">Binds 1 zinc ion.</text>
</comment>
<organism evidence="4 5">
    <name type="scientific">Magnetospirillum aberrantis SpK</name>
    <dbReference type="NCBI Taxonomy" id="908842"/>
    <lineage>
        <taxon>Bacteria</taxon>
        <taxon>Pseudomonadati</taxon>
        <taxon>Pseudomonadota</taxon>
        <taxon>Alphaproteobacteria</taxon>
        <taxon>Rhodospirillales</taxon>
        <taxon>Rhodospirillaceae</taxon>
        <taxon>Magnetospirillum</taxon>
    </lineage>
</organism>
<comment type="subunit">
    <text evidence="3">Interacts with GyrB.</text>
</comment>
<feature type="binding site" evidence="3">
    <location>
        <position position="31"/>
    </location>
    <ligand>
        <name>Zn(2+)</name>
        <dbReference type="ChEBI" id="CHEBI:29105"/>
    </ligand>
</feature>
<dbReference type="AlphaFoldDB" id="A0A7C9UX55"/>
<evidence type="ECO:0000256" key="3">
    <source>
        <dbReference type="HAMAP-Rule" id="MF_00649"/>
    </source>
</evidence>
<comment type="function">
    <text evidence="3">Inhibits all the catalytic activities of DNA gyrase by preventing its interaction with DNA. Acts by binding directly to the C-terminal domain of GyrB, which probably disrupts DNA binding by the gyrase.</text>
</comment>
<protein>
    <recommendedName>
        <fullName evidence="3">DNA gyrase inhibitor YacG</fullName>
    </recommendedName>
</protein>
<dbReference type="RefSeq" id="WP_163674289.1">
    <property type="nucleotide sequence ID" value="NZ_JAAIYP010000007.1"/>
</dbReference>
<dbReference type="Gene3D" id="3.30.50.10">
    <property type="entry name" value="Erythroid Transcription Factor GATA-1, subunit A"/>
    <property type="match status" value="1"/>
</dbReference>
<reference evidence="4 5" key="1">
    <citation type="submission" date="2020-02" db="EMBL/GenBank/DDBJ databases">
        <authorList>
            <person name="Dziuba M."/>
            <person name="Kuznetsov B."/>
            <person name="Mardanov A."/>
            <person name="Ravin N."/>
            <person name="Grouzdev D."/>
        </authorList>
    </citation>
    <scope>NUCLEOTIDE SEQUENCE [LARGE SCALE GENOMIC DNA]</scope>
    <source>
        <strain evidence="4 5">SpK</strain>
    </source>
</reference>
<keyword evidence="2 3" id="KW-0862">Zinc</keyword>
<feature type="binding site" evidence="3">
    <location>
        <position position="27"/>
    </location>
    <ligand>
        <name>Zn(2+)</name>
        <dbReference type="ChEBI" id="CHEBI:29105"/>
    </ligand>
</feature>
<dbReference type="Proteomes" id="UP000480684">
    <property type="component" value="Unassembled WGS sequence"/>
</dbReference>
<dbReference type="GO" id="GO:0008270">
    <property type="term" value="F:zinc ion binding"/>
    <property type="evidence" value="ECO:0007669"/>
    <property type="project" value="UniProtKB-UniRule"/>
</dbReference>
<sequence>MSKPAANSNKPCPICGKPAAETFKPFCSARCADIDLHRWLGGVYRVETEETGDGDDGEGRQ</sequence>
<evidence type="ECO:0000313" key="5">
    <source>
        <dbReference type="Proteomes" id="UP000480684"/>
    </source>
</evidence>
<dbReference type="SUPFAM" id="SSF57716">
    <property type="entry name" value="Glucocorticoid receptor-like (DNA-binding domain)"/>
    <property type="match status" value="1"/>
</dbReference>
<dbReference type="EMBL" id="JAAIYP010000007">
    <property type="protein sequence ID" value="NFV78891.1"/>
    <property type="molecule type" value="Genomic_DNA"/>
</dbReference>
<name>A0A7C9UX55_9PROT</name>
<dbReference type="Pfam" id="PF03884">
    <property type="entry name" value="YacG"/>
    <property type="match status" value="1"/>
</dbReference>
<gene>
    <name evidence="3 4" type="primary">yacG</name>
    <name evidence="4" type="ORF">G4223_02020</name>
</gene>
<proteinExistence type="inferred from homology"/>
<dbReference type="GO" id="GO:0006355">
    <property type="term" value="P:regulation of DNA-templated transcription"/>
    <property type="evidence" value="ECO:0007669"/>
    <property type="project" value="InterPro"/>
</dbReference>
<dbReference type="HAMAP" id="MF_00649">
    <property type="entry name" value="DNA_gyrase_inhibitor_YacG"/>
    <property type="match status" value="1"/>
</dbReference>
<dbReference type="PANTHER" id="PTHR36150:SF1">
    <property type="entry name" value="DNA GYRASE INHIBITOR YACG"/>
    <property type="match status" value="1"/>
</dbReference>
<keyword evidence="5" id="KW-1185">Reference proteome</keyword>
<comment type="similarity">
    <text evidence="3">Belongs to the DNA gyrase inhibitor YacG family.</text>
</comment>
<dbReference type="GO" id="GO:0008657">
    <property type="term" value="F:DNA topoisomerase type II (double strand cut, ATP-hydrolyzing) inhibitor activity"/>
    <property type="evidence" value="ECO:0007669"/>
    <property type="project" value="UniProtKB-UniRule"/>
</dbReference>
<comment type="caution">
    <text evidence="4">The sequence shown here is derived from an EMBL/GenBank/DDBJ whole genome shotgun (WGS) entry which is preliminary data.</text>
</comment>